<comment type="cofactor">
    <cofactor evidence="1">
        <name>pyridoxal 5'-phosphate</name>
        <dbReference type="ChEBI" id="CHEBI:597326"/>
    </cofactor>
</comment>
<sequence length="424" mass="45613">MAAIAFLECSRCHHHVSAETPQTLCPLCAGSLYVRYDMDKLRQTASRDDIAARAAASPASLGMWRYASVLPDVTPVTLGEGWTPMLLSKRYPGLYIKEEGANPTGTFKARGLSLAVTMAKHYGLQHLAVPSAGNAAGALAAYAATAGISAHIFMPQDVPFANYLEGVIYGADVTMVDGLISDCARMVAENIKAQREANTPDHQVWFDISTLKEPFRVEGKKTMGYELVEQLGWEYPDAVFYPTGGGVGLIGMWKAFDEMEQLGWIEKGSKRPKMFALQASGCAPVAKAFAEDKPASEFFQNAATFAAGLRVPKPYGDAIILDIVRQSGGKALAFTDEQILASILDWAKHEGIFLSPEGAAATAAYDALLATGELKPTDKVVLFNTGAGLKYTDMTAEAMHLKRPSEKKVVLPRSMPVGGIITPQ</sequence>
<dbReference type="Gene3D" id="3.40.50.1100">
    <property type="match status" value="2"/>
</dbReference>
<gene>
    <name evidence="5" type="ORF">HDF10_003609</name>
</gene>
<keyword evidence="3 5" id="KW-0456">Lyase</keyword>
<dbReference type="GO" id="GO:0004795">
    <property type="term" value="F:threonine synthase activity"/>
    <property type="evidence" value="ECO:0007669"/>
    <property type="project" value="UniProtKB-EC"/>
</dbReference>
<accession>A0A7W8JAB2</accession>
<dbReference type="InterPro" id="IPR050147">
    <property type="entry name" value="Ser/Thr_Dehydratase"/>
</dbReference>
<dbReference type="InterPro" id="IPR001926">
    <property type="entry name" value="TrpB-like_PALP"/>
</dbReference>
<proteinExistence type="predicted"/>
<evidence type="ECO:0000256" key="3">
    <source>
        <dbReference type="ARBA" id="ARBA00023239"/>
    </source>
</evidence>
<organism evidence="5 6">
    <name type="scientific">Tunturiibacter lichenicola</name>
    <dbReference type="NCBI Taxonomy" id="2051959"/>
    <lineage>
        <taxon>Bacteria</taxon>
        <taxon>Pseudomonadati</taxon>
        <taxon>Acidobacteriota</taxon>
        <taxon>Terriglobia</taxon>
        <taxon>Terriglobales</taxon>
        <taxon>Acidobacteriaceae</taxon>
        <taxon>Tunturiibacter</taxon>
    </lineage>
</organism>
<reference evidence="5 6" key="1">
    <citation type="submission" date="2020-08" db="EMBL/GenBank/DDBJ databases">
        <title>Genomic Encyclopedia of Type Strains, Phase IV (KMG-V): Genome sequencing to study the core and pangenomes of soil and plant-associated prokaryotes.</title>
        <authorList>
            <person name="Whitman W."/>
        </authorList>
    </citation>
    <scope>NUCLEOTIDE SEQUENCE [LARGE SCALE GENOMIC DNA]</scope>
    <source>
        <strain evidence="5 6">M8US30</strain>
    </source>
</reference>
<dbReference type="AlphaFoldDB" id="A0A7W8JAB2"/>
<dbReference type="GO" id="GO:0009097">
    <property type="term" value="P:isoleucine biosynthetic process"/>
    <property type="evidence" value="ECO:0007669"/>
    <property type="project" value="TreeGrafter"/>
</dbReference>
<keyword evidence="2" id="KW-0663">Pyridoxal phosphate</keyword>
<evidence type="ECO:0000313" key="6">
    <source>
        <dbReference type="Proteomes" id="UP000569092"/>
    </source>
</evidence>
<dbReference type="PANTHER" id="PTHR48078">
    <property type="entry name" value="THREONINE DEHYDRATASE, MITOCHONDRIAL-RELATED"/>
    <property type="match status" value="1"/>
</dbReference>
<dbReference type="GO" id="GO:0006567">
    <property type="term" value="P:L-threonine catabolic process"/>
    <property type="evidence" value="ECO:0007669"/>
    <property type="project" value="TreeGrafter"/>
</dbReference>
<evidence type="ECO:0000313" key="5">
    <source>
        <dbReference type="EMBL" id="MBB5345615.1"/>
    </source>
</evidence>
<dbReference type="GO" id="GO:0004794">
    <property type="term" value="F:threonine deaminase activity"/>
    <property type="evidence" value="ECO:0007669"/>
    <property type="project" value="TreeGrafter"/>
</dbReference>
<dbReference type="Proteomes" id="UP000569092">
    <property type="component" value="Unassembled WGS sequence"/>
</dbReference>
<name>A0A7W8JAB2_9BACT</name>
<protein>
    <submittedName>
        <fullName evidence="5">Threonine synthase</fullName>
        <ecNumber evidence="5">4.2.3.1</ecNumber>
    </submittedName>
</protein>
<feature type="domain" description="Tryptophan synthase beta chain-like PALP" evidence="4">
    <location>
        <begin position="76"/>
        <end position="386"/>
    </location>
</feature>
<dbReference type="NCBIfam" id="NF006050">
    <property type="entry name" value="PRK08197.1"/>
    <property type="match status" value="1"/>
</dbReference>
<evidence type="ECO:0000259" key="4">
    <source>
        <dbReference type="Pfam" id="PF00291"/>
    </source>
</evidence>
<dbReference type="EC" id="4.2.3.1" evidence="5"/>
<dbReference type="EMBL" id="JACHDZ010000006">
    <property type="protein sequence ID" value="MBB5345615.1"/>
    <property type="molecule type" value="Genomic_DNA"/>
</dbReference>
<dbReference type="SUPFAM" id="SSF53686">
    <property type="entry name" value="Tryptophan synthase beta subunit-like PLP-dependent enzymes"/>
    <property type="match status" value="1"/>
</dbReference>
<dbReference type="Pfam" id="PF00291">
    <property type="entry name" value="PALP"/>
    <property type="match status" value="1"/>
</dbReference>
<dbReference type="GO" id="GO:0006565">
    <property type="term" value="P:L-serine catabolic process"/>
    <property type="evidence" value="ECO:0007669"/>
    <property type="project" value="TreeGrafter"/>
</dbReference>
<dbReference type="GO" id="GO:0003941">
    <property type="term" value="F:L-serine ammonia-lyase activity"/>
    <property type="evidence" value="ECO:0007669"/>
    <property type="project" value="TreeGrafter"/>
</dbReference>
<evidence type="ECO:0000256" key="2">
    <source>
        <dbReference type="ARBA" id="ARBA00022898"/>
    </source>
</evidence>
<dbReference type="PANTHER" id="PTHR48078:SF6">
    <property type="entry name" value="L-THREONINE DEHYDRATASE CATABOLIC TDCB"/>
    <property type="match status" value="1"/>
</dbReference>
<evidence type="ECO:0000256" key="1">
    <source>
        <dbReference type="ARBA" id="ARBA00001933"/>
    </source>
</evidence>
<comment type="caution">
    <text evidence="5">The sequence shown here is derived from an EMBL/GenBank/DDBJ whole genome shotgun (WGS) entry which is preliminary data.</text>
</comment>
<dbReference type="InterPro" id="IPR036052">
    <property type="entry name" value="TrpB-like_PALP_sf"/>
</dbReference>